<dbReference type="Proteomes" id="UP000070186">
    <property type="component" value="Unassembled WGS sequence"/>
</dbReference>
<dbReference type="PANTHER" id="PTHR15032:SF4">
    <property type="entry name" value="N-ACYL-PHOSPHATIDYLETHANOLAMINE-HYDROLYZING PHOSPHOLIPASE D"/>
    <property type="match status" value="1"/>
</dbReference>
<gene>
    <name evidence="2" type="ORF">AT959_11475</name>
</gene>
<dbReference type="Pfam" id="PF12706">
    <property type="entry name" value="Lactamase_B_2"/>
    <property type="match status" value="1"/>
</dbReference>
<dbReference type="PIRSF" id="PIRSF038896">
    <property type="entry name" value="NAPE-PLD"/>
    <property type="match status" value="1"/>
</dbReference>
<accession>A0A133XI05</accession>
<dbReference type="GO" id="GO:0070290">
    <property type="term" value="F:N-acylphosphatidylethanolamine-specific phospholipase D activity"/>
    <property type="evidence" value="ECO:0007669"/>
    <property type="project" value="InterPro"/>
</dbReference>
<comment type="caution">
    <text evidence="2">The sequence shown here is derived from an EMBL/GenBank/DDBJ whole genome shotgun (WGS) entry which is preliminary data.</text>
</comment>
<dbReference type="GO" id="GO:0008270">
    <property type="term" value="F:zinc ion binding"/>
    <property type="evidence" value="ECO:0007669"/>
    <property type="project" value="InterPro"/>
</dbReference>
<organism evidence="2 3">
    <name type="scientific">Dechloromonas denitrificans</name>
    <dbReference type="NCBI Taxonomy" id="281362"/>
    <lineage>
        <taxon>Bacteria</taxon>
        <taxon>Pseudomonadati</taxon>
        <taxon>Pseudomonadota</taxon>
        <taxon>Betaproteobacteria</taxon>
        <taxon>Rhodocyclales</taxon>
        <taxon>Azonexaceae</taxon>
        <taxon>Dechloromonas</taxon>
    </lineage>
</organism>
<dbReference type="EMBL" id="LODL01000021">
    <property type="protein sequence ID" value="KXB30587.1"/>
    <property type="molecule type" value="Genomic_DNA"/>
</dbReference>
<protein>
    <submittedName>
        <fullName evidence="2">Phospholipase</fullName>
    </submittedName>
</protein>
<name>A0A133XI05_9RHOO</name>
<dbReference type="SUPFAM" id="SSF56281">
    <property type="entry name" value="Metallo-hydrolase/oxidoreductase"/>
    <property type="match status" value="1"/>
</dbReference>
<evidence type="ECO:0000259" key="1">
    <source>
        <dbReference type="Pfam" id="PF12706"/>
    </source>
</evidence>
<evidence type="ECO:0000313" key="2">
    <source>
        <dbReference type="EMBL" id="KXB30587.1"/>
    </source>
</evidence>
<reference evidence="2 3" key="1">
    <citation type="submission" date="2015-12" db="EMBL/GenBank/DDBJ databases">
        <title>Nitrous oxide reduction kinetics distinguish bacteria harboring typical versus atypical NosZ.</title>
        <authorList>
            <person name="Yoon S."/>
            <person name="Nissen S."/>
            <person name="Park D."/>
            <person name="Sanford R.A."/>
            <person name="Loeffler F.E."/>
        </authorList>
    </citation>
    <scope>NUCLEOTIDE SEQUENCE [LARGE SCALE GENOMIC DNA]</scope>
    <source>
        <strain evidence="2 3">ATCC BAA-841</strain>
    </source>
</reference>
<dbReference type="InterPro" id="IPR024884">
    <property type="entry name" value="NAPE-PLD"/>
</dbReference>
<keyword evidence="3" id="KW-1185">Reference proteome</keyword>
<dbReference type="PANTHER" id="PTHR15032">
    <property type="entry name" value="N-ACYL-PHOSPHATIDYLETHANOLAMINE-HYDROLYZING PHOSPHOLIPASE D"/>
    <property type="match status" value="1"/>
</dbReference>
<evidence type="ECO:0000313" key="3">
    <source>
        <dbReference type="Proteomes" id="UP000070186"/>
    </source>
</evidence>
<dbReference type="InterPro" id="IPR036866">
    <property type="entry name" value="RibonucZ/Hydroxyglut_hydro"/>
</dbReference>
<feature type="domain" description="Metallo-beta-lactamase" evidence="1">
    <location>
        <begin position="71"/>
        <end position="273"/>
    </location>
</feature>
<proteinExistence type="predicted"/>
<dbReference type="STRING" id="281362.AT959_11475"/>
<sequence>MHIGELPWYDVLRRNLRGDFRPLTEPAGGYTRFARDWSVTLDPQALQQRQESPRITWLGHASLLLQVAGQNILIDPQLSDHAGPHPWLSAKRRVPAPITPEALPPIDFVLISHNHYDHLDQATIERLLAAGQKPQFIVSLGVKAWFDEHGIGQVIEMDWWDTLEFGPLKLHYTPAQHWSKRTLLDANATLWGGFAIEWSAGQAAPWRFLYTGDTGYSKDFQEIRRRLGPVDFLALPVGAYLPRDFMAPQHINPDDAVRIMLDLEAKQALGVHWGTFELTQESFDQPPQDLAAALEQRGLPPERFRLFKHGEMRHLLP</sequence>
<dbReference type="Gene3D" id="3.60.15.10">
    <property type="entry name" value="Ribonuclease Z/Hydroxyacylglutathione hydrolase-like"/>
    <property type="match status" value="1"/>
</dbReference>
<dbReference type="AlphaFoldDB" id="A0A133XI05"/>
<dbReference type="InterPro" id="IPR001279">
    <property type="entry name" value="Metallo-B-lactamas"/>
</dbReference>
<dbReference type="GO" id="GO:0005737">
    <property type="term" value="C:cytoplasm"/>
    <property type="evidence" value="ECO:0007669"/>
    <property type="project" value="TreeGrafter"/>
</dbReference>